<sequence length="411" mass="45788">MSRDVRSGRSSRPRHRMVLYFLHRRLWIMECSCKVWCRTCRRRPTPRLHSKLSWRLRLVAFDHRILDEALSVACRQEGEMEQYLEEKKASQKRPATTFQRQDKKKAVYQTQQRSVAVGSTQVPSVRSPGVKKECPHCGKTHGGSECWMITGKCLKYGSSDQKIKDCPRLQQGIQHGAPAPAVVAAAAPATGRPGRPRASARVFALACEDAEQAEHVTEGTIILLGVNAQVLFDTGATQSFISERFAKQLALESGVESEELEVPLSVHTPADRNLASRPLAAKISSLRPAILPSNSLNGQRLSLSSSGQNSELFSLGLKMGGCNDGYGQMGMIRWLRQKEIETMVRCNKAGHMKGECPEVKKDKYKKNKKMKKPKAMLATWSDEDQSEDEGENSLSSKNEELSFMANNSDGK</sequence>
<proteinExistence type="predicted"/>
<dbReference type="Proteomes" id="UP000652761">
    <property type="component" value="Unassembled WGS sequence"/>
</dbReference>
<feature type="non-terminal residue" evidence="2">
    <location>
        <position position="1"/>
    </location>
</feature>
<feature type="compositionally biased region" description="Basic residues" evidence="1">
    <location>
        <begin position="364"/>
        <end position="374"/>
    </location>
</feature>
<protein>
    <recommendedName>
        <fullName evidence="4">CCHC-type domain-containing protein</fullName>
    </recommendedName>
</protein>
<evidence type="ECO:0008006" key="4">
    <source>
        <dbReference type="Google" id="ProtNLM"/>
    </source>
</evidence>
<organism evidence="2 3">
    <name type="scientific">Colocasia esculenta</name>
    <name type="common">Wild taro</name>
    <name type="synonym">Arum esculentum</name>
    <dbReference type="NCBI Taxonomy" id="4460"/>
    <lineage>
        <taxon>Eukaryota</taxon>
        <taxon>Viridiplantae</taxon>
        <taxon>Streptophyta</taxon>
        <taxon>Embryophyta</taxon>
        <taxon>Tracheophyta</taxon>
        <taxon>Spermatophyta</taxon>
        <taxon>Magnoliopsida</taxon>
        <taxon>Liliopsida</taxon>
        <taxon>Araceae</taxon>
        <taxon>Aroideae</taxon>
        <taxon>Colocasieae</taxon>
        <taxon>Colocasia</taxon>
    </lineage>
</organism>
<reference evidence="2" key="1">
    <citation type="submission" date="2017-07" db="EMBL/GenBank/DDBJ databases">
        <title>Taro Niue Genome Assembly and Annotation.</title>
        <authorList>
            <person name="Atibalentja N."/>
            <person name="Keating K."/>
            <person name="Fields C.J."/>
        </authorList>
    </citation>
    <scope>NUCLEOTIDE SEQUENCE</scope>
    <source>
        <strain evidence="2">Niue_2</strain>
        <tissue evidence="2">Leaf</tissue>
    </source>
</reference>
<dbReference type="OrthoDB" id="1751882at2759"/>
<dbReference type="Gene3D" id="2.40.70.10">
    <property type="entry name" value="Acid Proteases"/>
    <property type="match status" value="1"/>
</dbReference>
<dbReference type="InterPro" id="IPR021109">
    <property type="entry name" value="Peptidase_aspartic_dom_sf"/>
</dbReference>
<feature type="region of interest" description="Disordered" evidence="1">
    <location>
        <begin position="85"/>
        <end position="105"/>
    </location>
</feature>
<accession>A0A843XBD6</accession>
<evidence type="ECO:0000313" key="2">
    <source>
        <dbReference type="EMBL" id="MQM16636.1"/>
    </source>
</evidence>
<dbReference type="AlphaFoldDB" id="A0A843XBD6"/>
<evidence type="ECO:0000256" key="1">
    <source>
        <dbReference type="SAM" id="MobiDB-lite"/>
    </source>
</evidence>
<evidence type="ECO:0000313" key="3">
    <source>
        <dbReference type="Proteomes" id="UP000652761"/>
    </source>
</evidence>
<feature type="region of interest" description="Disordered" evidence="1">
    <location>
        <begin position="364"/>
        <end position="411"/>
    </location>
</feature>
<feature type="compositionally biased region" description="Acidic residues" evidence="1">
    <location>
        <begin position="381"/>
        <end position="391"/>
    </location>
</feature>
<name>A0A843XBD6_COLES</name>
<dbReference type="EMBL" id="NMUH01007095">
    <property type="protein sequence ID" value="MQM16636.1"/>
    <property type="molecule type" value="Genomic_DNA"/>
</dbReference>
<keyword evidence="3" id="KW-1185">Reference proteome</keyword>
<gene>
    <name evidence="2" type="ORF">Taro_049592</name>
</gene>
<dbReference type="Pfam" id="PF08284">
    <property type="entry name" value="RVP_2"/>
    <property type="match status" value="1"/>
</dbReference>
<dbReference type="Gene3D" id="4.10.60.10">
    <property type="entry name" value="Zinc finger, CCHC-type"/>
    <property type="match status" value="1"/>
</dbReference>
<dbReference type="CDD" id="cd00303">
    <property type="entry name" value="retropepsin_like"/>
    <property type="match status" value="1"/>
</dbReference>
<comment type="caution">
    <text evidence="2">The sequence shown here is derived from an EMBL/GenBank/DDBJ whole genome shotgun (WGS) entry which is preliminary data.</text>
</comment>